<protein>
    <recommendedName>
        <fullName evidence="3">ABC transporter ATP-binding protein</fullName>
    </recommendedName>
</protein>
<dbReference type="PANTHER" id="PTHR43394">
    <property type="entry name" value="ATP-DEPENDENT PERMEASE MDL1, MITOCHONDRIAL"/>
    <property type="match status" value="1"/>
</dbReference>
<dbReference type="InterPro" id="IPR027417">
    <property type="entry name" value="P-loop_NTPase"/>
</dbReference>
<keyword evidence="2" id="KW-1185">Reference proteome</keyword>
<dbReference type="Proteomes" id="UP001597171">
    <property type="component" value="Unassembled WGS sequence"/>
</dbReference>
<dbReference type="Gene3D" id="3.40.50.300">
    <property type="entry name" value="P-loop containing nucleotide triphosphate hydrolases"/>
    <property type="match status" value="1"/>
</dbReference>
<feature type="non-terminal residue" evidence="1">
    <location>
        <position position="1"/>
    </location>
</feature>
<dbReference type="EMBL" id="JBHTMX010000145">
    <property type="protein sequence ID" value="MFD1332959.1"/>
    <property type="molecule type" value="Genomic_DNA"/>
</dbReference>
<dbReference type="SUPFAM" id="SSF52540">
    <property type="entry name" value="P-loop containing nucleoside triphosphate hydrolases"/>
    <property type="match status" value="1"/>
</dbReference>
<name>A0ABW3Z9P5_9HYPH</name>
<dbReference type="PANTHER" id="PTHR43394:SF1">
    <property type="entry name" value="ATP-BINDING CASSETTE SUB-FAMILY B MEMBER 10, MITOCHONDRIAL"/>
    <property type="match status" value="1"/>
</dbReference>
<gene>
    <name evidence="1" type="ORF">ACFQ4O_13215</name>
</gene>
<sequence length="86" mass="9304">TAQLGLSGAEMQRLALRRLAESRPDWAFLDEPTSALDPEAEAEELAALRAALPDTTFVIVAHRRPEGLGDVAELRLDAAPVLRRSA</sequence>
<organism evidence="1 2">
    <name type="scientific">Methylopila musalis</name>
    <dbReference type="NCBI Taxonomy" id="1134781"/>
    <lineage>
        <taxon>Bacteria</taxon>
        <taxon>Pseudomonadati</taxon>
        <taxon>Pseudomonadota</taxon>
        <taxon>Alphaproteobacteria</taxon>
        <taxon>Hyphomicrobiales</taxon>
        <taxon>Methylopilaceae</taxon>
        <taxon>Methylopila</taxon>
    </lineage>
</organism>
<reference evidence="2" key="1">
    <citation type="journal article" date="2019" name="Int. J. Syst. Evol. Microbiol.">
        <title>The Global Catalogue of Microorganisms (GCM) 10K type strain sequencing project: providing services to taxonomists for standard genome sequencing and annotation.</title>
        <authorList>
            <consortium name="The Broad Institute Genomics Platform"/>
            <consortium name="The Broad Institute Genome Sequencing Center for Infectious Disease"/>
            <person name="Wu L."/>
            <person name="Ma J."/>
        </authorList>
    </citation>
    <scope>NUCLEOTIDE SEQUENCE [LARGE SCALE GENOMIC DNA]</scope>
    <source>
        <strain evidence="2">CCUG 61696</strain>
    </source>
</reference>
<accession>A0ABW3Z9P5</accession>
<comment type="caution">
    <text evidence="1">The sequence shown here is derived from an EMBL/GenBank/DDBJ whole genome shotgun (WGS) entry which is preliminary data.</text>
</comment>
<evidence type="ECO:0000313" key="2">
    <source>
        <dbReference type="Proteomes" id="UP001597171"/>
    </source>
</evidence>
<dbReference type="InterPro" id="IPR039421">
    <property type="entry name" value="Type_1_exporter"/>
</dbReference>
<evidence type="ECO:0000313" key="1">
    <source>
        <dbReference type="EMBL" id="MFD1332959.1"/>
    </source>
</evidence>
<evidence type="ECO:0008006" key="3">
    <source>
        <dbReference type="Google" id="ProtNLM"/>
    </source>
</evidence>
<proteinExistence type="predicted"/>